<keyword evidence="4" id="KW-0819">tRNA processing</keyword>
<keyword evidence="3 4" id="KW-0949">S-adenosyl-L-methionine</keyword>
<dbReference type="GO" id="GO:0016300">
    <property type="term" value="F:tRNA (uridine) methyltransferase activity"/>
    <property type="evidence" value="ECO:0007669"/>
    <property type="project" value="UniProtKB-UniRule"/>
</dbReference>
<comment type="similarity">
    <text evidence="4">Belongs to the class I-like SAM-binding methyltransferase superfamily. Cation-dependent O-methyltransferase family.</text>
</comment>
<dbReference type="PANTHER" id="PTHR10509:SF14">
    <property type="entry name" value="CAFFEOYL-COA O-METHYLTRANSFERASE 3-RELATED"/>
    <property type="match status" value="1"/>
</dbReference>
<comment type="function">
    <text evidence="4">Catalyzes the methylation of 5-hydroxyuridine (ho5U) to form 5-methoxyuridine (mo5U) at position 34 in tRNAs.</text>
</comment>
<feature type="binding site" evidence="4">
    <location>
        <position position="36"/>
    </location>
    <ligand>
        <name>S-adenosyl-L-methionine</name>
        <dbReference type="ChEBI" id="CHEBI:59789"/>
    </ligand>
</feature>
<feature type="binding site" evidence="4">
    <location>
        <position position="66"/>
    </location>
    <ligand>
        <name>S-adenosyl-L-methionine</name>
        <dbReference type="ChEBI" id="CHEBI:59789"/>
    </ligand>
</feature>
<dbReference type="Gene3D" id="3.40.50.150">
    <property type="entry name" value="Vaccinia Virus protein VP39"/>
    <property type="match status" value="1"/>
</dbReference>
<feature type="binding site" evidence="4">
    <location>
        <position position="157"/>
    </location>
    <ligand>
        <name>Mg(2+)</name>
        <dbReference type="ChEBI" id="CHEBI:18420"/>
    </ligand>
</feature>
<keyword evidence="4" id="KW-0460">Magnesium</keyword>
<comment type="subunit">
    <text evidence="4">Homodimer.</text>
</comment>
<dbReference type="SUPFAM" id="SSF53335">
    <property type="entry name" value="S-adenosyl-L-methionine-dependent methyltransferases"/>
    <property type="match status" value="1"/>
</dbReference>
<dbReference type="InterPro" id="IPR050362">
    <property type="entry name" value="Cation-dep_OMT"/>
</dbReference>
<dbReference type="EMBL" id="FQXD01000001">
    <property type="protein sequence ID" value="SHG71823.1"/>
    <property type="molecule type" value="Genomic_DNA"/>
</dbReference>
<protein>
    <recommendedName>
        <fullName evidence="4">tRNA 5-hydroxyuridine methyltransferase</fullName>
        <ecNumber evidence="4">2.1.1.-</ecNumber>
    </recommendedName>
    <alternativeName>
        <fullName evidence="4">ho5U methyltransferase</fullName>
    </alternativeName>
</protein>
<dbReference type="RefSeq" id="WP_073004565.1">
    <property type="nucleotide sequence ID" value="NZ_FQXD01000001.1"/>
</dbReference>
<evidence type="ECO:0000256" key="3">
    <source>
        <dbReference type="ARBA" id="ARBA00022691"/>
    </source>
</evidence>
<evidence type="ECO:0000256" key="1">
    <source>
        <dbReference type="ARBA" id="ARBA00022603"/>
    </source>
</evidence>
<dbReference type="Proteomes" id="UP000184079">
    <property type="component" value="Unassembled WGS sequence"/>
</dbReference>
<dbReference type="GO" id="GO:0000287">
    <property type="term" value="F:magnesium ion binding"/>
    <property type="evidence" value="ECO:0007669"/>
    <property type="project" value="UniProtKB-UniRule"/>
</dbReference>
<dbReference type="AlphaFoldDB" id="A0A1M5M543"/>
<keyword evidence="1 4" id="KW-0489">Methyltransferase</keyword>
<dbReference type="InterPro" id="IPR002935">
    <property type="entry name" value="SAM_O-MeTrfase"/>
</dbReference>
<evidence type="ECO:0000256" key="2">
    <source>
        <dbReference type="ARBA" id="ARBA00022679"/>
    </source>
</evidence>
<keyword evidence="4" id="KW-0479">Metal-binding</keyword>
<accession>A0A1M5M543</accession>
<dbReference type="GO" id="GO:0030488">
    <property type="term" value="P:tRNA methylation"/>
    <property type="evidence" value="ECO:0007669"/>
    <property type="project" value="UniProtKB-UniRule"/>
</dbReference>
<evidence type="ECO:0000313" key="5">
    <source>
        <dbReference type="EMBL" id="SHG71823.1"/>
    </source>
</evidence>
<dbReference type="OrthoDB" id="9799672at2"/>
<feature type="binding site" evidence="4">
    <location>
        <begin position="111"/>
        <end position="112"/>
    </location>
    <ligand>
        <name>S-adenosyl-L-methionine</name>
        <dbReference type="ChEBI" id="CHEBI:59789"/>
    </ligand>
</feature>
<dbReference type="GO" id="GO:0008757">
    <property type="term" value="F:S-adenosylmethionine-dependent methyltransferase activity"/>
    <property type="evidence" value="ECO:0007669"/>
    <property type="project" value="TreeGrafter"/>
</dbReference>
<comment type="catalytic activity">
    <reaction evidence="4">
        <text>5-hydroxyuridine(34) in tRNA + S-adenosyl-L-methionine = 5-methoxyuridine(34) in tRNA + S-adenosyl-L-homocysteine + H(+)</text>
        <dbReference type="Rhea" id="RHEA:60524"/>
        <dbReference type="Rhea" id="RHEA-COMP:13381"/>
        <dbReference type="Rhea" id="RHEA-COMP:15591"/>
        <dbReference type="ChEBI" id="CHEBI:15378"/>
        <dbReference type="ChEBI" id="CHEBI:57856"/>
        <dbReference type="ChEBI" id="CHEBI:59789"/>
        <dbReference type="ChEBI" id="CHEBI:136877"/>
        <dbReference type="ChEBI" id="CHEBI:143860"/>
    </reaction>
</comment>
<evidence type="ECO:0000313" key="6">
    <source>
        <dbReference type="Proteomes" id="UP000184079"/>
    </source>
</evidence>
<dbReference type="HAMAP" id="MF_02217">
    <property type="entry name" value="TrmR_methyltr"/>
    <property type="match status" value="1"/>
</dbReference>
<feature type="binding site" evidence="4">
    <location>
        <position position="131"/>
    </location>
    <ligand>
        <name>S-adenosyl-L-methionine</name>
        <dbReference type="ChEBI" id="CHEBI:59789"/>
    </ligand>
</feature>
<feature type="binding site" evidence="4">
    <location>
        <position position="131"/>
    </location>
    <ligand>
        <name>Mg(2+)</name>
        <dbReference type="ChEBI" id="CHEBI:18420"/>
    </ligand>
</feature>
<dbReference type="Pfam" id="PF01596">
    <property type="entry name" value="Methyltransf_3"/>
    <property type="match status" value="1"/>
</dbReference>
<dbReference type="InterPro" id="IPR043675">
    <property type="entry name" value="TrmR_methyltr"/>
</dbReference>
<keyword evidence="2 4" id="KW-0808">Transferase</keyword>
<proteinExistence type="inferred from homology"/>
<sequence length="215" mass="24732">MNDSNSGHYLEKMIPKRTASIERLEKKAKNDHVPIMDVVSMHFVQQIIRLKQPKRILEIGTAIGYSALRMLEAQPNAEIITIEKDEQRYQEAKGHIRAHQVEQQIKILSGDALEVLKNLQNEAFFDVIFIDAAKSQYRRFFELVTPLLANEGIIITDNVLFRGYVANERIVPSRYKKMVEKINEYNHWLMQHPLFTTTIVPIGDGVAISSKQSQS</sequence>
<dbReference type="PROSITE" id="PS51682">
    <property type="entry name" value="SAM_OMT_I"/>
    <property type="match status" value="1"/>
</dbReference>
<dbReference type="GO" id="GO:0008171">
    <property type="term" value="F:O-methyltransferase activity"/>
    <property type="evidence" value="ECO:0007669"/>
    <property type="project" value="InterPro"/>
</dbReference>
<name>A0A1M5M543_9BACI</name>
<organism evidence="5 6">
    <name type="scientific">Virgibacillus chiguensis</name>
    <dbReference type="NCBI Taxonomy" id="411959"/>
    <lineage>
        <taxon>Bacteria</taxon>
        <taxon>Bacillati</taxon>
        <taxon>Bacillota</taxon>
        <taxon>Bacilli</taxon>
        <taxon>Bacillales</taxon>
        <taxon>Bacillaceae</taxon>
        <taxon>Virgibacillus</taxon>
    </lineage>
</organism>
<keyword evidence="6" id="KW-1185">Reference proteome</keyword>
<dbReference type="PANTHER" id="PTHR10509">
    <property type="entry name" value="O-METHYLTRANSFERASE-RELATED"/>
    <property type="match status" value="1"/>
</dbReference>
<feature type="binding site" evidence="4">
    <location>
        <position position="158"/>
    </location>
    <ligand>
        <name>Mg(2+)</name>
        <dbReference type="ChEBI" id="CHEBI:18420"/>
    </ligand>
</feature>
<feature type="binding site" evidence="4">
    <location>
        <position position="83"/>
    </location>
    <ligand>
        <name>S-adenosyl-L-methionine</name>
        <dbReference type="ChEBI" id="CHEBI:59789"/>
    </ligand>
</feature>
<gene>
    <name evidence="4" type="primary">trmR</name>
    <name evidence="5" type="ORF">SAMN05421807_101361</name>
</gene>
<evidence type="ECO:0000256" key="4">
    <source>
        <dbReference type="HAMAP-Rule" id="MF_02217"/>
    </source>
</evidence>
<reference evidence="6" key="1">
    <citation type="submission" date="2016-11" db="EMBL/GenBank/DDBJ databases">
        <authorList>
            <person name="Varghese N."/>
            <person name="Submissions S."/>
        </authorList>
    </citation>
    <scope>NUCLEOTIDE SEQUENCE [LARGE SCALE GENOMIC DNA]</scope>
    <source>
        <strain evidence="6">CGMCC 1.6496</strain>
    </source>
</reference>
<dbReference type="CDD" id="cd02440">
    <property type="entry name" value="AdoMet_MTases"/>
    <property type="match status" value="1"/>
</dbReference>
<dbReference type="InterPro" id="IPR029063">
    <property type="entry name" value="SAM-dependent_MTases_sf"/>
</dbReference>
<dbReference type="EC" id="2.1.1.-" evidence="4"/>